<feature type="region of interest" description="Disordered" evidence="1">
    <location>
        <begin position="1"/>
        <end position="29"/>
    </location>
</feature>
<evidence type="ECO:0000256" key="1">
    <source>
        <dbReference type="SAM" id="MobiDB-lite"/>
    </source>
</evidence>
<gene>
    <name evidence="2" type="ORF">EXIGLDRAFT_764521</name>
</gene>
<accession>A0A165L5Y7</accession>
<reference evidence="2 3" key="1">
    <citation type="journal article" date="2016" name="Mol. Biol. Evol.">
        <title>Comparative Genomics of Early-Diverging Mushroom-Forming Fungi Provides Insights into the Origins of Lignocellulose Decay Capabilities.</title>
        <authorList>
            <person name="Nagy L.G."/>
            <person name="Riley R."/>
            <person name="Tritt A."/>
            <person name="Adam C."/>
            <person name="Daum C."/>
            <person name="Floudas D."/>
            <person name="Sun H."/>
            <person name="Yadav J.S."/>
            <person name="Pangilinan J."/>
            <person name="Larsson K.H."/>
            <person name="Matsuura K."/>
            <person name="Barry K."/>
            <person name="Labutti K."/>
            <person name="Kuo R."/>
            <person name="Ohm R.A."/>
            <person name="Bhattacharya S.S."/>
            <person name="Shirouzu T."/>
            <person name="Yoshinaga Y."/>
            <person name="Martin F.M."/>
            <person name="Grigoriev I.V."/>
            <person name="Hibbett D.S."/>
        </authorList>
    </citation>
    <scope>NUCLEOTIDE SEQUENCE [LARGE SCALE GENOMIC DNA]</scope>
    <source>
        <strain evidence="2 3">HHB12029</strain>
    </source>
</reference>
<feature type="compositionally biased region" description="Polar residues" evidence="1">
    <location>
        <begin position="17"/>
        <end position="29"/>
    </location>
</feature>
<protein>
    <submittedName>
        <fullName evidence="2">Uncharacterized protein</fullName>
    </submittedName>
</protein>
<dbReference type="Proteomes" id="UP000077266">
    <property type="component" value="Unassembled WGS sequence"/>
</dbReference>
<dbReference type="AlphaFoldDB" id="A0A165L5Y7"/>
<evidence type="ECO:0000313" key="2">
    <source>
        <dbReference type="EMBL" id="KZV97400.1"/>
    </source>
</evidence>
<evidence type="ECO:0000313" key="3">
    <source>
        <dbReference type="Proteomes" id="UP000077266"/>
    </source>
</evidence>
<name>A0A165L5Y7_EXIGL</name>
<keyword evidence="3" id="KW-1185">Reference proteome</keyword>
<proteinExistence type="predicted"/>
<feature type="compositionally biased region" description="Pro residues" evidence="1">
    <location>
        <begin position="119"/>
        <end position="129"/>
    </location>
</feature>
<feature type="region of interest" description="Disordered" evidence="1">
    <location>
        <begin position="68"/>
        <end position="188"/>
    </location>
</feature>
<dbReference type="InParanoid" id="A0A165L5Y7"/>
<dbReference type="EMBL" id="KV425931">
    <property type="protein sequence ID" value="KZV97400.1"/>
    <property type="molecule type" value="Genomic_DNA"/>
</dbReference>
<sequence>MRPDSRDFGPPYPTFFATGSTSESMSPSLASLLDHETPSHFKRQRRGELRGSALHYIVADGRQGVYGEEFLARGRDGAPSPTPPPSPRYARARGAPSPSPNVGSSVALVRLSRRAADPPSSPSPSPSPSPLGKRKAKSEGQRNAPKPASSPPRRPFSTKTEGPRPRFRARTAPPIDRGSFRESKRARR</sequence>
<feature type="compositionally biased region" description="Basic and acidic residues" evidence="1">
    <location>
        <begin position="178"/>
        <end position="188"/>
    </location>
</feature>
<organism evidence="2 3">
    <name type="scientific">Exidia glandulosa HHB12029</name>
    <dbReference type="NCBI Taxonomy" id="1314781"/>
    <lineage>
        <taxon>Eukaryota</taxon>
        <taxon>Fungi</taxon>
        <taxon>Dikarya</taxon>
        <taxon>Basidiomycota</taxon>
        <taxon>Agaricomycotina</taxon>
        <taxon>Agaricomycetes</taxon>
        <taxon>Auriculariales</taxon>
        <taxon>Exidiaceae</taxon>
        <taxon>Exidia</taxon>
    </lineage>
</organism>